<dbReference type="EMBL" id="SEWF01000023">
    <property type="protein sequence ID" value="RYU94654.1"/>
    <property type="molecule type" value="Genomic_DNA"/>
</dbReference>
<dbReference type="Gene3D" id="1.10.260.40">
    <property type="entry name" value="lambda repressor-like DNA-binding domains"/>
    <property type="match status" value="1"/>
</dbReference>
<name>A0A4Q5LY08_9BACT</name>
<gene>
    <name evidence="2" type="ORF">EWM59_16110</name>
</gene>
<keyword evidence="3" id="KW-1185">Reference proteome</keyword>
<dbReference type="OrthoDB" id="9796786at2"/>
<reference evidence="2 3" key="1">
    <citation type="submission" date="2019-02" db="EMBL/GenBank/DDBJ databases">
        <title>Bacterial novel species Emticicia sp. 17J42-9 isolated from soil.</title>
        <authorList>
            <person name="Jung H.-Y."/>
        </authorList>
    </citation>
    <scope>NUCLEOTIDE SEQUENCE [LARGE SCALE GENOMIC DNA]</scope>
    <source>
        <strain evidence="2 3">17J42-9</strain>
    </source>
</reference>
<feature type="domain" description="HTH cro/C1-type" evidence="1">
    <location>
        <begin position="16"/>
        <end position="70"/>
    </location>
</feature>
<evidence type="ECO:0000259" key="1">
    <source>
        <dbReference type="PROSITE" id="PS50943"/>
    </source>
</evidence>
<dbReference type="InterPro" id="IPR010982">
    <property type="entry name" value="Lambda_DNA-bd_dom_sf"/>
</dbReference>
<proteinExistence type="predicted"/>
<dbReference type="SUPFAM" id="SSF47413">
    <property type="entry name" value="lambda repressor-like DNA-binding domains"/>
    <property type="match status" value="1"/>
</dbReference>
<sequence>MITLTNKTYSSPGEVIKDCLQQAEWTQEDLAQILSLSLKHVNEIIKDKRPLSLELISDIVLTFRLDLEDKNKFVDIYSEFRLKQLNQKENSEIEQKAKLYKLLPIGEMIKKGWISKYTDFQNLLKEVNKALGFGAKNIEDLDTEIQKYQLTLSYRNSTNESFNPVENNRMAWHLYALQKANQLKNIPNYDKSKLIELFGEIHTYTNKNNGIFSFLKKLNETGVRFVYLSHLSKTYTEGAAFDSDLGPVIALTGRFDRVDNFWFNLSHEIVHIIREHYLSKAVIMDEQSTLSKDNLDPDEIEANEEAFKKLKGEEILEHFKKFFNYIPETEVLSFSKAYEIHPSIIVGILAWHGQVSYSILHRFKEGVKSNIPEKYRIG</sequence>
<dbReference type="GO" id="GO:0003677">
    <property type="term" value="F:DNA binding"/>
    <property type="evidence" value="ECO:0007669"/>
    <property type="project" value="InterPro"/>
</dbReference>
<dbReference type="RefSeq" id="WP_130022259.1">
    <property type="nucleotide sequence ID" value="NZ_SEWF01000023.1"/>
</dbReference>
<dbReference type="InterPro" id="IPR001387">
    <property type="entry name" value="Cro/C1-type_HTH"/>
</dbReference>
<protein>
    <submittedName>
        <fullName evidence="2">Helix-turn-helix domain-containing protein</fullName>
    </submittedName>
</protein>
<dbReference type="PROSITE" id="PS50943">
    <property type="entry name" value="HTH_CROC1"/>
    <property type="match status" value="1"/>
</dbReference>
<dbReference type="Pfam" id="PF01381">
    <property type="entry name" value="HTH_3"/>
    <property type="match status" value="1"/>
</dbReference>
<comment type="caution">
    <text evidence="2">The sequence shown here is derived from an EMBL/GenBank/DDBJ whole genome shotgun (WGS) entry which is preliminary data.</text>
</comment>
<accession>A0A4Q5LY08</accession>
<evidence type="ECO:0000313" key="2">
    <source>
        <dbReference type="EMBL" id="RYU94654.1"/>
    </source>
</evidence>
<dbReference type="AlphaFoldDB" id="A0A4Q5LY08"/>
<dbReference type="CDD" id="cd00093">
    <property type="entry name" value="HTH_XRE"/>
    <property type="match status" value="1"/>
</dbReference>
<dbReference type="SMART" id="SM00530">
    <property type="entry name" value="HTH_XRE"/>
    <property type="match status" value="1"/>
</dbReference>
<evidence type="ECO:0000313" key="3">
    <source>
        <dbReference type="Proteomes" id="UP000293162"/>
    </source>
</evidence>
<dbReference type="Proteomes" id="UP000293162">
    <property type="component" value="Unassembled WGS sequence"/>
</dbReference>
<organism evidence="2 3">
    <name type="scientific">Emticicia agri</name>
    <dbReference type="NCBI Taxonomy" id="2492393"/>
    <lineage>
        <taxon>Bacteria</taxon>
        <taxon>Pseudomonadati</taxon>
        <taxon>Bacteroidota</taxon>
        <taxon>Cytophagia</taxon>
        <taxon>Cytophagales</taxon>
        <taxon>Leadbetterellaceae</taxon>
        <taxon>Emticicia</taxon>
    </lineage>
</organism>